<evidence type="ECO:0000256" key="4">
    <source>
        <dbReference type="ARBA" id="ARBA00022741"/>
    </source>
</evidence>
<comment type="similarity">
    <text evidence="11">Belongs to the protein kinase superfamily.</text>
</comment>
<evidence type="ECO:0000256" key="8">
    <source>
        <dbReference type="ARBA" id="ARBA00048679"/>
    </source>
</evidence>
<evidence type="ECO:0000313" key="14">
    <source>
        <dbReference type="Proteomes" id="UP001055172"/>
    </source>
</evidence>
<keyword evidence="3" id="KW-0808">Transferase</keyword>
<dbReference type="GO" id="GO:0005524">
    <property type="term" value="F:ATP binding"/>
    <property type="evidence" value="ECO:0007669"/>
    <property type="project" value="UniProtKB-UniRule"/>
</dbReference>
<keyword evidence="5 13" id="KW-0418">Kinase</keyword>
<feature type="binding site" evidence="10">
    <location>
        <position position="117"/>
    </location>
    <ligand>
        <name>ATP</name>
        <dbReference type="ChEBI" id="CHEBI:30616"/>
    </ligand>
</feature>
<dbReference type="InterPro" id="IPR017441">
    <property type="entry name" value="Protein_kinase_ATP_BS"/>
</dbReference>
<dbReference type="AlphaFoldDB" id="A0AA37GKE7"/>
<evidence type="ECO:0000256" key="11">
    <source>
        <dbReference type="RuleBase" id="RU000304"/>
    </source>
</evidence>
<dbReference type="InterPro" id="IPR011009">
    <property type="entry name" value="Kinase-like_dom_sf"/>
</dbReference>
<dbReference type="InterPro" id="IPR000719">
    <property type="entry name" value="Prot_kinase_dom"/>
</dbReference>
<name>A0AA37GKE7_9PEZI</name>
<evidence type="ECO:0000256" key="9">
    <source>
        <dbReference type="ARBA" id="ARBA00078109"/>
    </source>
</evidence>
<dbReference type="Pfam" id="PF00069">
    <property type="entry name" value="Pkinase"/>
    <property type="match status" value="1"/>
</dbReference>
<evidence type="ECO:0000313" key="13">
    <source>
        <dbReference type="EMBL" id="GJC82580.1"/>
    </source>
</evidence>
<dbReference type="PANTHER" id="PTHR24343:SF558">
    <property type="entry name" value="PROTEIN KINASE DOMAIN-CONTAINING PROTEIN"/>
    <property type="match status" value="1"/>
</dbReference>
<evidence type="ECO:0000256" key="10">
    <source>
        <dbReference type="PROSITE-ProRule" id="PRU10141"/>
    </source>
</evidence>
<evidence type="ECO:0000256" key="2">
    <source>
        <dbReference type="ARBA" id="ARBA00022527"/>
    </source>
</evidence>
<dbReference type="EMBL" id="BPPX01000009">
    <property type="protein sequence ID" value="GJC82580.1"/>
    <property type="molecule type" value="Genomic_DNA"/>
</dbReference>
<dbReference type="GO" id="GO:0030003">
    <property type="term" value="P:intracellular monoatomic cation homeostasis"/>
    <property type="evidence" value="ECO:0007669"/>
    <property type="project" value="TreeGrafter"/>
</dbReference>
<dbReference type="GO" id="GO:0005829">
    <property type="term" value="C:cytosol"/>
    <property type="evidence" value="ECO:0007669"/>
    <property type="project" value="TreeGrafter"/>
</dbReference>
<organism evidence="13 14">
    <name type="scientific">Colletotrichum liriopes</name>
    <dbReference type="NCBI Taxonomy" id="708192"/>
    <lineage>
        <taxon>Eukaryota</taxon>
        <taxon>Fungi</taxon>
        <taxon>Dikarya</taxon>
        <taxon>Ascomycota</taxon>
        <taxon>Pezizomycotina</taxon>
        <taxon>Sordariomycetes</taxon>
        <taxon>Hypocreomycetidae</taxon>
        <taxon>Glomerellales</taxon>
        <taxon>Glomerellaceae</taxon>
        <taxon>Colletotrichum</taxon>
        <taxon>Colletotrichum spaethianum species complex</taxon>
    </lineage>
</organism>
<evidence type="ECO:0000256" key="7">
    <source>
        <dbReference type="ARBA" id="ARBA00047899"/>
    </source>
</evidence>
<dbReference type="Proteomes" id="UP001055172">
    <property type="component" value="Unassembled WGS sequence"/>
</dbReference>
<dbReference type="PROSITE" id="PS00107">
    <property type="entry name" value="PROTEIN_KINASE_ATP"/>
    <property type="match status" value="1"/>
</dbReference>
<accession>A0AA37GKE7</accession>
<gene>
    <name evidence="13" type="ORF">ColLi_05418</name>
</gene>
<keyword evidence="6 10" id="KW-0067">ATP-binding</keyword>
<dbReference type="FunFam" id="1.10.510.10:FF:000183">
    <property type="entry name" value="Serine/threonine-protein kinase hal4"/>
    <property type="match status" value="1"/>
</dbReference>
<dbReference type="CDD" id="cd13994">
    <property type="entry name" value="STKc_HAL4_like"/>
    <property type="match status" value="1"/>
</dbReference>
<keyword evidence="2 11" id="KW-0723">Serine/threonine-protein kinase</keyword>
<dbReference type="Gene3D" id="1.10.510.10">
    <property type="entry name" value="Transferase(Phosphotransferase) domain 1"/>
    <property type="match status" value="1"/>
</dbReference>
<evidence type="ECO:0000256" key="1">
    <source>
        <dbReference type="ARBA" id="ARBA00012513"/>
    </source>
</evidence>
<keyword evidence="14" id="KW-1185">Reference proteome</keyword>
<dbReference type="GO" id="GO:0004674">
    <property type="term" value="F:protein serine/threonine kinase activity"/>
    <property type="evidence" value="ECO:0007669"/>
    <property type="project" value="UniProtKB-KW"/>
</dbReference>
<reference evidence="13 14" key="1">
    <citation type="submission" date="2021-07" db="EMBL/GenBank/DDBJ databases">
        <title>Genome data of Colletotrichum spaethianum.</title>
        <authorList>
            <person name="Utami Y.D."/>
            <person name="Hiruma K."/>
        </authorList>
    </citation>
    <scope>NUCLEOTIDE SEQUENCE [LARGE SCALE GENOMIC DNA]</scope>
    <source>
        <strain evidence="13 14">MAFF 242679</strain>
    </source>
</reference>
<evidence type="ECO:0000256" key="3">
    <source>
        <dbReference type="ARBA" id="ARBA00022679"/>
    </source>
</evidence>
<feature type="domain" description="Protein kinase" evidence="12">
    <location>
        <begin position="85"/>
        <end position="355"/>
    </location>
</feature>
<comment type="caution">
    <text evidence="13">The sequence shown here is derived from an EMBL/GenBank/DDBJ whole genome shotgun (WGS) entry which is preliminary data.</text>
</comment>
<sequence>MTDSPRYTSVPAAPGGHAHCLQPCYRQKRSLALNGWRALLGQNGGGHTLPIRVPSWIRSLKSERDISKNGNSKQGQVGLLAEKYGRCRELIGRGTYGVVRLSHKTAEAGEEDLFAVKTFIRRPEESQERYRERATAEFVVSSSLRHRNIVSVLDLMRDEGGNYSEVMEFCAGGDLFSLIKSAGKLMPGEADCFFKQLMRGVEFLHEMGVAHRDIKPENILLTIDGVIKITDFGSCDCFRMAWESDVRMVSGIRGSEPYVAPEEYTETEFDARAIDVWACGVVFVVMRTGRYFWGKASKVEDKLYARYLEDRRIESGYAPIEAFHRIQCKNAIYCILDPLPKRRITASQFLRSKWMREVALCSKSLSI</sequence>
<dbReference type="EC" id="2.7.11.1" evidence="1"/>
<dbReference type="SMART" id="SM00220">
    <property type="entry name" value="S_TKc"/>
    <property type="match status" value="1"/>
</dbReference>
<evidence type="ECO:0000256" key="6">
    <source>
        <dbReference type="ARBA" id="ARBA00022840"/>
    </source>
</evidence>
<dbReference type="PROSITE" id="PS50011">
    <property type="entry name" value="PROTEIN_KINASE_DOM"/>
    <property type="match status" value="1"/>
</dbReference>
<comment type="catalytic activity">
    <reaction evidence="8">
        <text>L-seryl-[protein] + ATP = O-phospho-L-seryl-[protein] + ADP + H(+)</text>
        <dbReference type="Rhea" id="RHEA:17989"/>
        <dbReference type="Rhea" id="RHEA-COMP:9863"/>
        <dbReference type="Rhea" id="RHEA-COMP:11604"/>
        <dbReference type="ChEBI" id="CHEBI:15378"/>
        <dbReference type="ChEBI" id="CHEBI:29999"/>
        <dbReference type="ChEBI" id="CHEBI:30616"/>
        <dbReference type="ChEBI" id="CHEBI:83421"/>
        <dbReference type="ChEBI" id="CHEBI:456216"/>
        <dbReference type="EC" id="2.7.11.1"/>
    </reaction>
</comment>
<proteinExistence type="inferred from homology"/>
<dbReference type="PANTHER" id="PTHR24343">
    <property type="entry name" value="SERINE/THREONINE KINASE"/>
    <property type="match status" value="1"/>
</dbReference>
<dbReference type="PROSITE" id="PS00108">
    <property type="entry name" value="PROTEIN_KINASE_ST"/>
    <property type="match status" value="1"/>
</dbReference>
<dbReference type="SUPFAM" id="SSF56112">
    <property type="entry name" value="Protein kinase-like (PK-like)"/>
    <property type="match status" value="1"/>
</dbReference>
<comment type="catalytic activity">
    <reaction evidence="7">
        <text>L-threonyl-[protein] + ATP = O-phospho-L-threonyl-[protein] + ADP + H(+)</text>
        <dbReference type="Rhea" id="RHEA:46608"/>
        <dbReference type="Rhea" id="RHEA-COMP:11060"/>
        <dbReference type="Rhea" id="RHEA-COMP:11605"/>
        <dbReference type="ChEBI" id="CHEBI:15378"/>
        <dbReference type="ChEBI" id="CHEBI:30013"/>
        <dbReference type="ChEBI" id="CHEBI:30616"/>
        <dbReference type="ChEBI" id="CHEBI:61977"/>
        <dbReference type="ChEBI" id="CHEBI:456216"/>
        <dbReference type="EC" id="2.7.11.1"/>
    </reaction>
</comment>
<evidence type="ECO:0000256" key="5">
    <source>
        <dbReference type="ARBA" id="ARBA00022777"/>
    </source>
</evidence>
<keyword evidence="4 10" id="KW-0547">Nucleotide-binding</keyword>
<protein>
    <recommendedName>
        <fullName evidence="1">non-specific serine/threonine protein kinase</fullName>
        <ecNumber evidence="1">2.7.11.1</ecNumber>
    </recommendedName>
    <alternativeName>
        <fullName evidence="9">Halotolerance protein 4</fullName>
    </alternativeName>
</protein>
<evidence type="ECO:0000259" key="12">
    <source>
        <dbReference type="PROSITE" id="PS50011"/>
    </source>
</evidence>
<dbReference type="InterPro" id="IPR008271">
    <property type="entry name" value="Ser/Thr_kinase_AS"/>
</dbReference>